<protein>
    <recommendedName>
        <fullName evidence="3">CCHC-type domain-containing protein</fullName>
    </recommendedName>
</protein>
<dbReference type="InterPro" id="IPR001878">
    <property type="entry name" value="Znf_CCHC"/>
</dbReference>
<keyword evidence="5" id="KW-1185">Reference proteome</keyword>
<proteinExistence type="predicted"/>
<organism evidence="4 5">
    <name type="scientific">Aedes albopictus</name>
    <name type="common">Asian tiger mosquito</name>
    <name type="synonym">Stegomyia albopicta</name>
    <dbReference type="NCBI Taxonomy" id="7160"/>
    <lineage>
        <taxon>Eukaryota</taxon>
        <taxon>Metazoa</taxon>
        <taxon>Ecdysozoa</taxon>
        <taxon>Arthropoda</taxon>
        <taxon>Hexapoda</taxon>
        <taxon>Insecta</taxon>
        <taxon>Pterygota</taxon>
        <taxon>Neoptera</taxon>
        <taxon>Endopterygota</taxon>
        <taxon>Diptera</taxon>
        <taxon>Nematocera</taxon>
        <taxon>Culicoidea</taxon>
        <taxon>Culicidae</taxon>
        <taxon>Culicinae</taxon>
        <taxon>Aedini</taxon>
        <taxon>Aedes</taxon>
        <taxon>Stegomyia</taxon>
    </lineage>
</organism>
<keyword evidence="1" id="KW-0479">Metal-binding</keyword>
<feature type="region of interest" description="Disordered" evidence="2">
    <location>
        <begin position="155"/>
        <end position="175"/>
    </location>
</feature>
<dbReference type="EnsemblMetazoa" id="AALFPA23_008092.R10895">
    <property type="protein sequence ID" value="AALFPA23_008092.P10895"/>
    <property type="gene ID" value="AALFPA23_008092"/>
</dbReference>
<feature type="domain" description="CCHC-type" evidence="3">
    <location>
        <begin position="743"/>
        <end position="758"/>
    </location>
</feature>
<evidence type="ECO:0000256" key="2">
    <source>
        <dbReference type="SAM" id="MobiDB-lite"/>
    </source>
</evidence>
<dbReference type="Gene3D" id="4.10.60.10">
    <property type="entry name" value="Zinc finger, CCHC-type"/>
    <property type="match status" value="1"/>
</dbReference>
<evidence type="ECO:0000259" key="3">
    <source>
        <dbReference type="PROSITE" id="PS50158"/>
    </source>
</evidence>
<evidence type="ECO:0000256" key="1">
    <source>
        <dbReference type="PROSITE-ProRule" id="PRU00047"/>
    </source>
</evidence>
<keyword evidence="1" id="KW-0863">Zinc-finger</keyword>
<reference evidence="4" key="2">
    <citation type="submission" date="2025-05" db="UniProtKB">
        <authorList>
            <consortium name="EnsemblMetazoa"/>
        </authorList>
    </citation>
    <scope>IDENTIFICATION</scope>
    <source>
        <strain evidence="4">Foshan</strain>
    </source>
</reference>
<dbReference type="SMART" id="SM00343">
    <property type="entry name" value="ZnF_C2HC"/>
    <property type="match status" value="2"/>
</dbReference>
<dbReference type="SUPFAM" id="SSF57756">
    <property type="entry name" value="Retrovirus zinc finger-like domains"/>
    <property type="match status" value="1"/>
</dbReference>
<reference evidence="5" key="1">
    <citation type="journal article" date="2015" name="Proc. Natl. Acad. Sci. U.S.A.">
        <title>Genome sequence of the Asian Tiger mosquito, Aedes albopictus, reveals insights into its biology, genetics, and evolution.</title>
        <authorList>
            <person name="Chen X.G."/>
            <person name="Jiang X."/>
            <person name="Gu J."/>
            <person name="Xu M."/>
            <person name="Wu Y."/>
            <person name="Deng Y."/>
            <person name="Zhang C."/>
            <person name="Bonizzoni M."/>
            <person name="Dermauw W."/>
            <person name="Vontas J."/>
            <person name="Armbruster P."/>
            <person name="Huang X."/>
            <person name="Yang Y."/>
            <person name="Zhang H."/>
            <person name="He W."/>
            <person name="Peng H."/>
            <person name="Liu Y."/>
            <person name="Wu K."/>
            <person name="Chen J."/>
            <person name="Lirakis M."/>
            <person name="Topalis P."/>
            <person name="Van Leeuwen T."/>
            <person name="Hall A.B."/>
            <person name="Jiang X."/>
            <person name="Thorpe C."/>
            <person name="Mueller R.L."/>
            <person name="Sun C."/>
            <person name="Waterhouse R.M."/>
            <person name="Yan G."/>
            <person name="Tu Z.J."/>
            <person name="Fang X."/>
            <person name="James A.A."/>
        </authorList>
    </citation>
    <scope>NUCLEOTIDE SEQUENCE [LARGE SCALE GENOMIC DNA]</scope>
    <source>
        <strain evidence="5">Foshan</strain>
    </source>
</reference>
<dbReference type="RefSeq" id="XP_062715241.1">
    <property type="nucleotide sequence ID" value="XM_062859257.1"/>
</dbReference>
<evidence type="ECO:0000313" key="5">
    <source>
        <dbReference type="Proteomes" id="UP000069940"/>
    </source>
</evidence>
<dbReference type="Proteomes" id="UP000069940">
    <property type="component" value="Unassembled WGS sequence"/>
</dbReference>
<accession>A0ABM1YDB8</accession>
<name>A0ABM1YDB8_AEDAL</name>
<dbReference type="PROSITE" id="PS50158">
    <property type="entry name" value="ZF_CCHC"/>
    <property type="match status" value="1"/>
</dbReference>
<keyword evidence="1" id="KW-0862">Zinc</keyword>
<dbReference type="InterPro" id="IPR036875">
    <property type="entry name" value="Znf_CCHC_sf"/>
</dbReference>
<sequence>MSYYNINANALDEEELNYELCIRGCSVDGSLDTRRRTLRKVLREVEVPEVRESVHSFEDEFDVVPVKLQQIEKQVQTGVESGSWSRLVHLHKRLRRYGTFSQDQLNRKSALLDAVTRMAMAYFNVDLNEISQDVPLMTLVPVGLALVAAGANQVREDTGASQSQPGPTNWEMPNPQRLGAVPKKQATGESLILFSPEPQEELRGIPRRQTFPAMSGYNPGGFDEPLQPVKASLEGTPERNQSPQGAIGFGIGVLGTPQYRTSVQMQINRPSPIPKMCGQPIGESSGVNRLAQFGHDEQVKSYGMVGAEVNQDRALEHCQHRTRDSAHASPVWPQLSCLEGSPHRISVDNRPPSVPRVVTHNVNPNETRMNDNEYVHKSEIEGYIRNYLNQIYRRAPSGPAVNSPIIPSLLDQFANLQVHERNASQMQETNLLPPMNRVSSLSLDPPLQLTRGRPELQEPVRVQIPMINERMPNMSTRPVSRAPLVDETFQNPRSFSPSANPNNPYRTRLPHQTCNIIEKWPKFSGDSNPVPVVDFLRQLEILSRSYQITNRELRMHAHLLFKDDAYVWFTAYDSKMDTWETLLTYLKMRYDNPNRDRYIKEEMRNRKQRPNELFSAYLTDLEAMSQRMIRKMSDEEKFDIIVENMKLSYKRRLALEPVYSIEHLAQLCYKFDALEGNLYNPRTPSKPNLLNQLDFEDEMPDDSTECEEADLLAIQRSKNWKPVGKSQLTVKETAEQAAEMSLCWNCRKNGHLWRDCEQRKQIFCHICGNAETTAYQCPQKHNLRPKNE</sequence>
<feature type="region of interest" description="Disordered" evidence="2">
    <location>
        <begin position="344"/>
        <end position="369"/>
    </location>
</feature>
<dbReference type="GeneID" id="134291483"/>
<evidence type="ECO:0000313" key="4">
    <source>
        <dbReference type="EnsemblMetazoa" id="AALFPA23_008092.P10895"/>
    </source>
</evidence>